<comment type="similarity">
    <text evidence="1">Belongs to the peptidase C40 family.</text>
</comment>
<evidence type="ECO:0000313" key="7">
    <source>
        <dbReference type="EMBL" id="NIF21886.1"/>
    </source>
</evidence>
<dbReference type="SUPFAM" id="SSF54001">
    <property type="entry name" value="Cysteine proteinases"/>
    <property type="match status" value="1"/>
</dbReference>
<dbReference type="EMBL" id="VWXF01000003">
    <property type="protein sequence ID" value="NIF21886.1"/>
    <property type="molecule type" value="Genomic_DNA"/>
</dbReference>
<evidence type="ECO:0000313" key="8">
    <source>
        <dbReference type="Proteomes" id="UP001515683"/>
    </source>
</evidence>
<dbReference type="Proteomes" id="UP001515683">
    <property type="component" value="Unassembled WGS sequence"/>
</dbReference>
<evidence type="ECO:0000259" key="6">
    <source>
        <dbReference type="PROSITE" id="PS51935"/>
    </source>
</evidence>
<evidence type="ECO:0000256" key="4">
    <source>
        <dbReference type="ARBA" id="ARBA00022801"/>
    </source>
</evidence>
<organism evidence="7 8">
    <name type="scientific">Candidatus Pantoea multigeneris</name>
    <dbReference type="NCBI Taxonomy" id="2608357"/>
    <lineage>
        <taxon>Bacteria</taxon>
        <taxon>Pseudomonadati</taxon>
        <taxon>Pseudomonadota</taxon>
        <taxon>Gammaproteobacteria</taxon>
        <taxon>Enterobacterales</taxon>
        <taxon>Erwiniaceae</taxon>
        <taxon>Pantoea</taxon>
    </lineage>
</organism>
<comment type="caution">
    <text evidence="7">The sequence shown here is derived from an EMBL/GenBank/DDBJ whole genome shotgun (WGS) entry which is preliminary data.</text>
</comment>
<dbReference type="InterPro" id="IPR000064">
    <property type="entry name" value="NLP_P60_dom"/>
</dbReference>
<dbReference type="InterPro" id="IPR038765">
    <property type="entry name" value="Papain-like_cys_pep_sf"/>
</dbReference>
<keyword evidence="2" id="KW-0645">Protease</keyword>
<evidence type="ECO:0000256" key="5">
    <source>
        <dbReference type="ARBA" id="ARBA00022807"/>
    </source>
</evidence>
<keyword evidence="3" id="KW-0732">Signal</keyword>
<dbReference type="Pfam" id="PF00877">
    <property type="entry name" value="NLPC_P60"/>
    <property type="match status" value="1"/>
</dbReference>
<evidence type="ECO:0000256" key="2">
    <source>
        <dbReference type="ARBA" id="ARBA00022670"/>
    </source>
</evidence>
<proteinExistence type="inferred from homology"/>
<dbReference type="PROSITE" id="PS51935">
    <property type="entry name" value="NLPC_P60"/>
    <property type="match status" value="1"/>
</dbReference>
<keyword evidence="5" id="KW-0788">Thiol protease</keyword>
<dbReference type="PANTHER" id="PTHR47360:SF1">
    <property type="entry name" value="ENDOPEPTIDASE NLPC-RELATED"/>
    <property type="match status" value="1"/>
</dbReference>
<evidence type="ECO:0000256" key="1">
    <source>
        <dbReference type="ARBA" id="ARBA00007074"/>
    </source>
</evidence>
<keyword evidence="4" id="KW-0378">Hydrolase</keyword>
<dbReference type="Gene3D" id="3.90.1720.10">
    <property type="entry name" value="endopeptidase domain like (from Nostoc punctiforme)"/>
    <property type="match status" value="1"/>
</dbReference>
<evidence type="ECO:0000256" key="3">
    <source>
        <dbReference type="ARBA" id="ARBA00022729"/>
    </source>
</evidence>
<dbReference type="InterPro" id="IPR052062">
    <property type="entry name" value="Murein_DD/LD_carboxypeptidase"/>
</dbReference>
<gene>
    <name evidence="7" type="ORF">F3J40_09785</name>
</gene>
<dbReference type="PANTHER" id="PTHR47360">
    <property type="entry name" value="MUREIN DD-ENDOPEPTIDASE MEPS/MUREIN LD-CARBOXYPEPTIDASE"/>
    <property type="match status" value="1"/>
</dbReference>
<feature type="domain" description="NlpC/P60" evidence="6">
    <location>
        <begin position="45"/>
        <end position="166"/>
    </location>
</feature>
<accession>A0ABX0R942</accession>
<protein>
    <submittedName>
        <fullName evidence="7">NlpC</fullName>
    </submittedName>
</protein>
<keyword evidence="8" id="KW-1185">Reference proteome</keyword>
<sequence length="177" mass="19793">MDNPVHKLAILALIFCVTACSSHKGQQPVNQTADQGAATANPDMIAVVAALHDQMHHWEGSPYQWGGTQLKGVDCSGFVWRTLHDRFNMNMDRITTAELIRMGKPVKKSSLQPGDLVFFRIKGELHVGFYDLNDNFLHASSSQGVTRSSLNNPYWRSVYLEARRLPQERNATITLNG</sequence>
<dbReference type="RefSeq" id="WP_167014152.1">
    <property type="nucleotide sequence ID" value="NZ_VWXF01000003.1"/>
</dbReference>
<reference evidence="7 8" key="1">
    <citation type="journal article" date="2019" name="bioRxiv">
        <title>Bacteria contribute to plant secondary compound degradation in a generalist herbivore system.</title>
        <authorList>
            <person name="Francoeur C.B."/>
            <person name="Khadempour L."/>
            <person name="Moreira-Soto R.D."/>
            <person name="Gotting K."/>
            <person name="Book A.J."/>
            <person name="Pinto-Tomas A.A."/>
            <person name="Keefover-Ring K."/>
            <person name="Currie C.R."/>
        </authorList>
    </citation>
    <scope>NUCLEOTIDE SEQUENCE [LARGE SCALE GENOMIC DNA]</scope>
    <source>
        <strain evidence="7">Acro-835</strain>
    </source>
</reference>
<name>A0ABX0R942_9GAMM</name>